<keyword evidence="16" id="KW-1185">Reference proteome</keyword>
<dbReference type="InterPro" id="IPR036388">
    <property type="entry name" value="WH-like_DNA-bd_sf"/>
</dbReference>
<dbReference type="FunFam" id="3.40.630.10:FF:000019">
    <property type="entry name" value="Aminoacylase 1"/>
    <property type="match status" value="3"/>
</dbReference>
<feature type="coiled-coil region" evidence="13">
    <location>
        <begin position="1479"/>
        <end position="1513"/>
    </location>
</feature>
<dbReference type="InterPro" id="IPR036264">
    <property type="entry name" value="Bact_exopeptidase_dim_dom"/>
</dbReference>
<comment type="caution">
    <text evidence="15">The sequence shown here is derived from an EMBL/GenBank/DDBJ whole genome shotgun (WGS) entry which is preliminary data.</text>
</comment>
<dbReference type="GO" id="GO:0006520">
    <property type="term" value="P:amino acid metabolic process"/>
    <property type="evidence" value="ECO:0007669"/>
    <property type="project" value="InterPro"/>
</dbReference>
<evidence type="ECO:0000256" key="13">
    <source>
        <dbReference type="SAM" id="Coils"/>
    </source>
</evidence>
<dbReference type="SUPFAM" id="SSF55031">
    <property type="entry name" value="Bacterial exopeptidase dimerisation domain"/>
    <property type="match status" value="3"/>
</dbReference>
<feature type="active site" description="Proton acceptor" evidence="10">
    <location>
        <position position="806"/>
    </location>
</feature>
<comment type="similarity">
    <text evidence="2">Belongs to the peptidase M20A family.</text>
</comment>
<feature type="binding site" evidence="11">
    <location>
        <position position="834"/>
    </location>
    <ligand>
        <name>Zn(2+)</name>
        <dbReference type="ChEBI" id="CHEBI:29105"/>
        <label>1</label>
    </ligand>
</feature>
<keyword evidence="5 11" id="KW-0479">Metal-binding</keyword>
<dbReference type="GO" id="GO:0005634">
    <property type="term" value="C:nucleus"/>
    <property type="evidence" value="ECO:0007669"/>
    <property type="project" value="UniProtKB-SubCell"/>
</dbReference>
<dbReference type="Proteomes" id="UP000719412">
    <property type="component" value="Unassembled WGS sequence"/>
</dbReference>
<accession>A0A8J6H5G1</accession>
<keyword evidence="12" id="KW-0539">Nucleus</keyword>
<dbReference type="CDD" id="cd05646">
    <property type="entry name" value="M20_AcylaseI_like"/>
    <property type="match status" value="1"/>
</dbReference>
<evidence type="ECO:0000313" key="15">
    <source>
        <dbReference type="EMBL" id="KAH0808440.1"/>
    </source>
</evidence>
<dbReference type="GO" id="GO:0004046">
    <property type="term" value="F:aminoacylase activity"/>
    <property type="evidence" value="ECO:0007669"/>
    <property type="project" value="UniProtKB-EC"/>
</dbReference>
<dbReference type="GO" id="GO:0005737">
    <property type="term" value="C:cytoplasm"/>
    <property type="evidence" value="ECO:0007669"/>
    <property type="project" value="UniProtKB-SubCell"/>
</dbReference>
<dbReference type="InterPro" id="IPR001766">
    <property type="entry name" value="Fork_head_dom"/>
</dbReference>
<dbReference type="PROSITE" id="PS00658">
    <property type="entry name" value="FORK_HEAD_2"/>
    <property type="match status" value="1"/>
</dbReference>
<dbReference type="InterPro" id="IPR030456">
    <property type="entry name" value="TF_fork_head_CS_2"/>
</dbReference>
<comment type="cofactor">
    <cofactor evidence="11">
        <name>Zn(2+)</name>
        <dbReference type="ChEBI" id="CHEBI:29105"/>
    </cofactor>
    <text evidence="11">Binds 2 Zn(2+) ions per subunit.</text>
</comment>
<evidence type="ECO:0000256" key="10">
    <source>
        <dbReference type="PIRSR" id="PIRSR610159-1"/>
    </source>
</evidence>
<evidence type="ECO:0000256" key="8">
    <source>
        <dbReference type="ARBA" id="ARBA00023125"/>
    </source>
</evidence>
<dbReference type="InterPro" id="IPR036390">
    <property type="entry name" value="WH_DNA-bd_sf"/>
</dbReference>
<keyword evidence="4" id="KW-0963">Cytoplasm</keyword>
<protein>
    <recommendedName>
        <fullName evidence="3">N-acyl-aliphatic-L-amino acid amidohydrolase</fullName>
        <ecNumber evidence="3">3.5.1.14</ecNumber>
    </recommendedName>
    <alternativeName>
        <fullName evidence="9">N-acyl-L-amino-acid amidohydrolase</fullName>
    </alternativeName>
</protein>
<evidence type="ECO:0000256" key="6">
    <source>
        <dbReference type="ARBA" id="ARBA00022801"/>
    </source>
</evidence>
<dbReference type="InterPro" id="IPR001261">
    <property type="entry name" value="ArgE/DapE_CS"/>
</dbReference>
<name>A0A8J6H5G1_TENMO</name>
<dbReference type="GO" id="GO:0043565">
    <property type="term" value="F:sequence-specific DNA binding"/>
    <property type="evidence" value="ECO:0007669"/>
    <property type="project" value="InterPro"/>
</dbReference>
<dbReference type="SUPFAM" id="SSF46785">
    <property type="entry name" value="Winged helix' DNA-binding domain"/>
    <property type="match status" value="1"/>
</dbReference>
<dbReference type="InterPro" id="IPR052083">
    <property type="entry name" value="Aminoacylase-1_M20A"/>
</dbReference>
<keyword evidence="6" id="KW-0378">Hydrolase</keyword>
<feature type="binding site" evidence="11">
    <location>
        <position position="772"/>
    </location>
    <ligand>
        <name>Zn(2+)</name>
        <dbReference type="ChEBI" id="CHEBI:29105"/>
        <label>2</label>
    </ligand>
</feature>
<dbReference type="NCBIfam" id="TIGR01880">
    <property type="entry name" value="Ac-peptdase-euk"/>
    <property type="match status" value="3"/>
</dbReference>
<dbReference type="CDD" id="cd20030">
    <property type="entry name" value="FH_FOXN1-like"/>
    <property type="match status" value="1"/>
</dbReference>
<dbReference type="FunFam" id="3.30.70.360:FF:000005">
    <property type="entry name" value="Putative Aminoacylase-1"/>
    <property type="match status" value="3"/>
</dbReference>
<dbReference type="Pfam" id="PF00250">
    <property type="entry name" value="Forkhead"/>
    <property type="match status" value="1"/>
</dbReference>
<dbReference type="EC" id="3.5.1.14" evidence="3"/>
<dbReference type="Pfam" id="PF01546">
    <property type="entry name" value="Peptidase_M20"/>
    <property type="match status" value="3"/>
</dbReference>
<dbReference type="GO" id="GO:0046872">
    <property type="term" value="F:metal ion binding"/>
    <property type="evidence" value="ECO:0007669"/>
    <property type="project" value="UniProtKB-KW"/>
</dbReference>
<evidence type="ECO:0000256" key="3">
    <source>
        <dbReference type="ARBA" id="ARBA00011913"/>
    </source>
</evidence>
<dbReference type="Gene3D" id="1.10.10.10">
    <property type="entry name" value="Winged helix-like DNA-binding domain superfamily/Winged helix DNA-binding domain"/>
    <property type="match status" value="1"/>
</dbReference>
<comment type="subcellular location">
    <subcellularLocation>
        <location evidence="1">Cytoplasm</location>
    </subcellularLocation>
    <subcellularLocation>
        <location evidence="12">Nucleus</location>
    </subcellularLocation>
</comment>
<sequence length="1519" mass="171157">MFSRQLSANQKADLDSQAINNFRAYLQIPSVHPNVNYDACIKFLENQAKSLNLPITIVSPVPQKPIVILTWVGTEPTLPTILLNSHMDVVPVFEEKWTHKPFSADIDEQNNIYARGSQDMKCVGIQYLEAVRRLKKRGITLKRTLHLSFVPDEEIGGFDGMKRFVSTKDFQDLNVGAALDEGMASPTDEFALFYGERCVWHLKIHCSGTPGHGSLLLHNTAGEKASHILNKLFDFRNQEKQKLVDNPSWTLGDVTTVNLTQISGGVQANVVPPELLITFDCRIPPEHVNIATWEKTVNQWCKEAGVRSMASQSTAEKDALDTQAVNNFREYLRIPTVHPNINYDACVKFLENQAKSLDLPIKVYHVVPKKPIVIITWTGTEPTLPSILLNSHMDVVPVFEEKWTHKPFAADQDEQNNIYARGSQDVKCVGIQYLEAVRRLKRDGVTLKRTLHISFVPDEETGGVDGMKQFVYTKDFQNLNVGMGLDEGMPSSSETFAIFNAERNIWHLIIHCPGKPGHGSLLLDNTAGEKVAYLLNKFYNFRKQEQQKLKDNSNLTLADVTTVNLTQMSGGVQTNVIPPEFIITFDCRITPQHDIKKWQETIDQWCKEAGPGVWIEYEQKEDQVAPTKLDNSNPYWLAFKDATDKLGLKVKPVTCPGGTDARFKDALDTQAVNNFREYLRIPSVHPDVNYDACVKFLENQAKGLDLPIKIYHAVPKKPIVILTWVGTEPTLPTILLNSHMDVVPVFEDKWTHKPFSADIDEQNNIYARGTQDMKCVGIQYLEAVRRLKQQGVSLKRTLHLSFVPDEEVGGFDGMRKFVHTKDFQNLNVGVALDEGMASPTEEFALFNGERCIWHLHIHCPGSPGHGSLLLDNTAGEKVAYLLNKFFTFRKQEKQKLKDNPSWTIGDVTTVNLTQMHGGVQTNVVPPELEIAIDCRIPPETVDIKKWEETINQWCKEAGPGIWIEYEQKQPQIPPTKLDNSNPYWIAFKEATDKLGLKLKPQIFPGGTDSRYVRDLGLPAIGFSPINNTPVLLHDHDEYLGVNTFLKVSSCYLQKVTNMSAVMDMYLSASDSMSFQDILDIDIKSEIESLVGGHNDFSGLNFSELPPLELEDVPDIKWFSSTSNHSNSSLTLDFNGEERATMVNPNAVMPAISLAQSIRSPSPTLKESHLTFSPSTIKISTVKQEANQVKKDLLKKLGDEDRNEKPPILKTISKVTPILSKPVTKTVTKTPTLLTFRNTVNRQINSPITVAQVNNVTTVRTVSSTTTNRKFNNNSRFYEDGERTYPKPAYSYSCLIAMALKNSRSGSLPVSEIYNFMCKHFPYFITAPNGWKNSVRHNLSLNKCFEKIEKPALNGAQRKGCLWAMNPAKISKMDEEVQKWSRKDPVAIRKAMINPEHLESLERGELKFSCSYDEGDNFGDSCGSAESEEGSDYEQEVDGSIKADFDYINVATIKTDNEDGSDLDIEVSSDLDIEVSDGVYEDTEEDQEMLRVEMALAQKELMEYEKTVNNKRRRTYIVQN</sequence>
<keyword evidence="13" id="KW-0175">Coiled coil</keyword>
<feature type="binding site" evidence="11">
    <location>
        <position position="739"/>
    </location>
    <ligand>
        <name>Zn(2+)</name>
        <dbReference type="ChEBI" id="CHEBI:29105"/>
        <label>1</label>
    </ligand>
</feature>
<dbReference type="Pfam" id="PF07687">
    <property type="entry name" value="M20_dimer"/>
    <property type="match status" value="3"/>
</dbReference>
<feature type="binding site" evidence="11">
    <location>
        <position position="1033"/>
    </location>
    <ligand>
        <name>Zn(2+)</name>
        <dbReference type="ChEBI" id="CHEBI:29105"/>
        <label>2</label>
    </ligand>
</feature>
<dbReference type="PANTHER" id="PTHR45892:SF1">
    <property type="entry name" value="AMINOACYLASE-1"/>
    <property type="match status" value="1"/>
</dbReference>
<dbReference type="InterPro" id="IPR010159">
    <property type="entry name" value="N-acyl_aa_amidohydrolase"/>
</dbReference>
<evidence type="ECO:0000256" key="11">
    <source>
        <dbReference type="PIRSR" id="PIRSR610159-2"/>
    </source>
</evidence>
<dbReference type="Gene3D" id="1.10.150.900">
    <property type="match status" value="1"/>
</dbReference>
<evidence type="ECO:0000256" key="9">
    <source>
        <dbReference type="ARBA" id="ARBA00029656"/>
    </source>
</evidence>
<dbReference type="GO" id="GO:0003700">
    <property type="term" value="F:DNA-binding transcription factor activity"/>
    <property type="evidence" value="ECO:0007669"/>
    <property type="project" value="InterPro"/>
</dbReference>
<evidence type="ECO:0000256" key="1">
    <source>
        <dbReference type="ARBA" id="ARBA00004496"/>
    </source>
</evidence>
<dbReference type="Gene3D" id="3.40.630.10">
    <property type="entry name" value="Zn peptidases"/>
    <property type="match status" value="3"/>
</dbReference>
<evidence type="ECO:0000259" key="14">
    <source>
        <dbReference type="PROSITE" id="PS50039"/>
    </source>
</evidence>
<feature type="binding site" evidence="11">
    <location>
        <position position="772"/>
    </location>
    <ligand>
        <name>Zn(2+)</name>
        <dbReference type="ChEBI" id="CHEBI:29105"/>
        <label>1</label>
    </ligand>
</feature>
<evidence type="ECO:0000256" key="12">
    <source>
        <dbReference type="PROSITE-ProRule" id="PRU00089"/>
    </source>
</evidence>
<feature type="DNA-binding region" description="Fork-head" evidence="12">
    <location>
        <begin position="1286"/>
        <end position="1383"/>
    </location>
</feature>
<keyword evidence="7 11" id="KW-0862">Zinc</keyword>
<organism evidence="15 16">
    <name type="scientific">Tenebrio molitor</name>
    <name type="common">Yellow mealworm beetle</name>
    <dbReference type="NCBI Taxonomy" id="7067"/>
    <lineage>
        <taxon>Eukaryota</taxon>
        <taxon>Metazoa</taxon>
        <taxon>Ecdysozoa</taxon>
        <taxon>Arthropoda</taxon>
        <taxon>Hexapoda</taxon>
        <taxon>Insecta</taxon>
        <taxon>Pterygota</taxon>
        <taxon>Neoptera</taxon>
        <taxon>Endopterygota</taxon>
        <taxon>Coleoptera</taxon>
        <taxon>Polyphaga</taxon>
        <taxon>Cucujiformia</taxon>
        <taxon>Tenebrionidae</taxon>
        <taxon>Tenebrio</taxon>
    </lineage>
</organism>
<evidence type="ECO:0000256" key="5">
    <source>
        <dbReference type="ARBA" id="ARBA00022723"/>
    </source>
</evidence>
<dbReference type="SMART" id="SM00339">
    <property type="entry name" value="FH"/>
    <property type="match status" value="1"/>
</dbReference>
<dbReference type="SUPFAM" id="SSF53187">
    <property type="entry name" value="Zn-dependent exopeptidases"/>
    <property type="match status" value="3"/>
</dbReference>
<dbReference type="InterPro" id="IPR011650">
    <property type="entry name" value="Peptidase_M20_dimer"/>
</dbReference>
<evidence type="ECO:0000256" key="7">
    <source>
        <dbReference type="ARBA" id="ARBA00022833"/>
    </source>
</evidence>
<evidence type="ECO:0000256" key="4">
    <source>
        <dbReference type="ARBA" id="ARBA00022490"/>
    </source>
</evidence>
<feature type="binding site" evidence="11">
    <location>
        <position position="807"/>
    </location>
    <ligand>
        <name>Zn(2+)</name>
        <dbReference type="ChEBI" id="CHEBI:29105"/>
        <label>2</label>
    </ligand>
</feature>
<keyword evidence="8 12" id="KW-0238">DNA-binding</keyword>
<dbReference type="EMBL" id="JABDTM020028751">
    <property type="protein sequence ID" value="KAH0808440.1"/>
    <property type="molecule type" value="Genomic_DNA"/>
</dbReference>
<dbReference type="PROSITE" id="PS50039">
    <property type="entry name" value="FORK_HEAD_3"/>
    <property type="match status" value="1"/>
</dbReference>
<feature type="domain" description="Fork-head" evidence="14">
    <location>
        <begin position="1286"/>
        <end position="1383"/>
    </location>
</feature>
<reference evidence="15" key="2">
    <citation type="submission" date="2021-08" db="EMBL/GenBank/DDBJ databases">
        <authorList>
            <person name="Eriksson T."/>
        </authorList>
    </citation>
    <scope>NUCLEOTIDE SEQUENCE</scope>
    <source>
        <strain evidence="15">Stoneville</strain>
        <tissue evidence="15">Whole head</tissue>
    </source>
</reference>
<dbReference type="PRINTS" id="PR00053">
    <property type="entry name" value="FORKHEAD"/>
</dbReference>
<evidence type="ECO:0000256" key="2">
    <source>
        <dbReference type="ARBA" id="ARBA00006247"/>
    </source>
</evidence>
<dbReference type="PANTHER" id="PTHR45892">
    <property type="entry name" value="AMINOACYLASE-1"/>
    <property type="match status" value="1"/>
</dbReference>
<dbReference type="Gene3D" id="3.30.70.360">
    <property type="match status" value="3"/>
</dbReference>
<reference evidence="15" key="1">
    <citation type="journal article" date="2020" name="J Insects Food Feed">
        <title>The yellow mealworm (Tenebrio molitor) genome: a resource for the emerging insects as food and feed industry.</title>
        <authorList>
            <person name="Eriksson T."/>
            <person name="Andere A."/>
            <person name="Kelstrup H."/>
            <person name="Emery V."/>
            <person name="Picard C."/>
        </authorList>
    </citation>
    <scope>NUCLEOTIDE SEQUENCE</scope>
    <source>
        <strain evidence="15">Stoneville</strain>
        <tissue evidence="15">Whole head</tissue>
    </source>
</reference>
<dbReference type="PROSITE" id="PS00759">
    <property type="entry name" value="ARGE_DAPE_CPG2_2"/>
    <property type="match status" value="3"/>
</dbReference>
<dbReference type="PROSITE" id="PS00758">
    <property type="entry name" value="ARGE_DAPE_CPG2_1"/>
    <property type="match status" value="3"/>
</dbReference>
<dbReference type="InterPro" id="IPR002933">
    <property type="entry name" value="Peptidase_M20"/>
</dbReference>
<gene>
    <name evidence="15" type="ORF">GEV33_014350</name>
</gene>
<feature type="active site" evidence="10">
    <location>
        <position position="741"/>
    </location>
</feature>
<proteinExistence type="inferred from homology"/>
<evidence type="ECO:0000313" key="16">
    <source>
        <dbReference type="Proteomes" id="UP000719412"/>
    </source>
</evidence>